<dbReference type="Proteomes" id="UP001601948">
    <property type="component" value="Unassembled WGS sequence"/>
</dbReference>
<dbReference type="Pfam" id="PF02129">
    <property type="entry name" value="Peptidase_S15"/>
    <property type="match status" value="1"/>
</dbReference>
<dbReference type="InterPro" id="IPR050585">
    <property type="entry name" value="Xaa-Pro_dipeptidyl-ppase/CocE"/>
</dbReference>
<protein>
    <submittedName>
        <fullName evidence="3">CocE/NonD family hydrolase</fullName>
    </submittedName>
</protein>
<dbReference type="Gene3D" id="1.10.3020.10">
    <property type="entry name" value="alpha-amino acid ester hydrolase ( Helical cap domain)"/>
    <property type="match status" value="1"/>
</dbReference>
<dbReference type="Pfam" id="PF08530">
    <property type="entry name" value="PepX_C"/>
    <property type="match status" value="1"/>
</dbReference>
<evidence type="ECO:0000313" key="3">
    <source>
        <dbReference type="EMBL" id="MFF3223876.1"/>
    </source>
</evidence>
<reference evidence="3 4" key="1">
    <citation type="submission" date="2024-10" db="EMBL/GenBank/DDBJ databases">
        <title>The Natural Products Discovery Center: Release of the First 8490 Sequenced Strains for Exploring Actinobacteria Biosynthetic Diversity.</title>
        <authorList>
            <person name="Kalkreuter E."/>
            <person name="Kautsar S.A."/>
            <person name="Yang D."/>
            <person name="Bader C.D."/>
            <person name="Teijaro C.N."/>
            <person name="Fluegel L."/>
            <person name="Davis C.M."/>
            <person name="Simpson J.R."/>
            <person name="Lauterbach L."/>
            <person name="Steele A.D."/>
            <person name="Gui C."/>
            <person name="Meng S."/>
            <person name="Li G."/>
            <person name="Viehrig K."/>
            <person name="Ye F."/>
            <person name="Su P."/>
            <person name="Kiefer A.F."/>
            <person name="Nichols A."/>
            <person name="Cepeda A.J."/>
            <person name="Yan W."/>
            <person name="Fan B."/>
            <person name="Jiang Y."/>
            <person name="Adhikari A."/>
            <person name="Zheng C.-J."/>
            <person name="Schuster L."/>
            <person name="Cowan T.M."/>
            <person name="Smanski M.J."/>
            <person name="Chevrette M.G."/>
            <person name="De Carvalho L.P.S."/>
            <person name="Shen B."/>
        </authorList>
    </citation>
    <scope>NUCLEOTIDE SEQUENCE [LARGE SCALE GENOMIC DNA]</scope>
    <source>
        <strain evidence="3 4">NPDC003040</strain>
    </source>
</reference>
<evidence type="ECO:0000256" key="1">
    <source>
        <dbReference type="ARBA" id="ARBA00022801"/>
    </source>
</evidence>
<evidence type="ECO:0000313" key="4">
    <source>
        <dbReference type="Proteomes" id="UP001601948"/>
    </source>
</evidence>
<dbReference type="Gene3D" id="3.40.50.1820">
    <property type="entry name" value="alpha/beta hydrolase"/>
    <property type="match status" value="1"/>
</dbReference>
<dbReference type="SUPFAM" id="SSF53474">
    <property type="entry name" value="alpha/beta-Hydrolases"/>
    <property type="match status" value="1"/>
</dbReference>
<dbReference type="NCBIfam" id="TIGR00976">
    <property type="entry name" value="CocE_NonD"/>
    <property type="match status" value="1"/>
</dbReference>
<dbReference type="InterPro" id="IPR008979">
    <property type="entry name" value="Galactose-bd-like_sf"/>
</dbReference>
<dbReference type="InterPro" id="IPR005674">
    <property type="entry name" value="CocE/Ser_esterase"/>
</dbReference>
<dbReference type="InterPro" id="IPR000383">
    <property type="entry name" value="Xaa-Pro-like_dom"/>
</dbReference>
<accession>A0ABW6QRM2</accession>
<keyword evidence="1 3" id="KW-0378">Hydrolase</keyword>
<gene>
    <name evidence="3" type="ORF">ACFYV7_13875</name>
</gene>
<dbReference type="GO" id="GO:0016787">
    <property type="term" value="F:hydrolase activity"/>
    <property type="evidence" value="ECO:0007669"/>
    <property type="project" value="UniProtKB-KW"/>
</dbReference>
<dbReference type="SMART" id="SM00939">
    <property type="entry name" value="PepX_C"/>
    <property type="match status" value="1"/>
</dbReference>
<dbReference type="PANTHER" id="PTHR43056:SF10">
    <property type="entry name" value="COCE_NOND FAMILY, PUTATIVE (AFU_ORTHOLOGUE AFUA_7G00600)-RELATED"/>
    <property type="match status" value="1"/>
</dbReference>
<comment type="caution">
    <text evidence="3">The sequence shown here is derived from an EMBL/GenBank/DDBJ whole genome shotgun (WGS) entry which is preliminary data.</text>
</comment>
<dbReference type="SUPFAM" id="SSF49785">
    <property type="entry name" value="Galactose-binding domain-like"/>
    <property type="match status" value="1"/>
</dbReference>
<dbReference type="InterPro" id="IPR013736">
    <property type="entry name" value="Xaa-Pro_dipept_C"/>
</dbReference>
<dbReference type="Gene3D" id="2.60.120.260">
    <property type="entry name" value="Galactose-binding domain-like"/>
    <property type="match status" value="1"/>
</dbReference>
<organism evidence="3 4">
    <name type="scientific">Nocardia suismassiliense</name>
    <dbReference type="NCBI Taxonomy" id="2077092"/>
    <lineage>
        <taxon>Bacteria</taxon>
        <taxon>Bacillati</taxon>
        <taxon>Actinomycetota</taxon>
        <taxon>Actinomycetes</taxon>
        <taxon>Mycobacteriales</taxon>
        <taxon>Nocardiaceae</taxon>
        <taxon>Nocardia</taxon>
    </lineage>
</organism>
<keyword evidence="4" id="KW-1185">Reference proteome</keyword>
<dbReference type="PANTHER" id="PTHR43056">
    <property type="entry name" value="PEPTIDASE S9 PROLYL OLIGOPEPTIDASE"/>
    <property type="match status" value="1"/>
</dbReference>
<evidence type="ECO:0000259" key="2">
    <source>
        <dbReference type="SMART" id="SM00939"/>
    </source>
</evidence>
<name>A0ABW6QRM2_9NOCA</name>
<feature type="domain" description="Xaa-Pro dipeptidyl-peptidase C-terminal" evidence="2">
    <location>
        <begin position="316"/>
        <end position="548"/>
    </location>
</feature>
<proteinExistence type="predicted"/>
<dbReference type="EMBL" id="JBIAPI010000002">
    <property type="protein sequence ID" value="MFF3223876.1"/>
    <property type="molecule type" value="Genomic_DNA"/>
</dbReference>
<dbReference type="InterPro" id="IPR029058">
    <property type="entry name" value="AB_hydrolase_fold"/>
</dbReference>
<dbReference type="RefSeq" id="WP_387717140.1">
    <property type="nucleotide sequence ID" value="NZ_JBIAPI010000002.1"/>
</dbReference>
<sequence length="553" mass="59889">MSVDWRQARAAAFGRIVDAWLEVPPTTIAVPQETRDMPIPMPDGVELLADRLRPPGASPLPVVLIRSPYGRRGAFMALFGPVFARRGMQVVTVSSRGTFGSGGTFRPFDDEKDDGLAVVAWLRAQPWCDGRIATAGASYLGHTQWAVAPYLDEPLEAMCIGVGASEYVSSMYPGGAFALDNALSWSVLIGVQEQELGGMQQIKPGFGFQRRTRKAMYGLPIGDAGGSALGRPSPFFADLSSNVKTIERWDPIDHSAGADTVPTPVAIATGWYDLFLPSALRDFTRLQAAGQLTRITIGPWGHGEPGSYPTIVADQLSWLRAHLLGDRAELQRPAVRLFLQRAGKWLDFETWPPPVTPTPVFLQPGGRLDGTPTESVPDTFIYHPADPTPSLGGLMLIGKTHGQDNRGIEQRSDVLVFTGEPLERDLDLIGELNATIYVRTVSGHADVFVRLCDVDPRGISRNVTDGILRLRPGAPAADQDGVVTARIELTSTAYRFGRGHRLRVQVCGGAFPRFNRNHGTGEPAATATSTAPYAVEIFHDPARPSRVVLPVFG</sequence>